<feature type="region of interest" description="Disordered" evidence="4">
    <location>
        <begin position="1"/>
        <end position="20"/>
    </location>
</feature>
<dbReference type="RefSeq" id="WP_183088240.1">
    <property type="nucleotide sequence ID" value="NZ_JACJUD010000002.1"/>
</dbReference>
<dbReference type="Gene3D" id="1.10.8.80">
    <property type="entry name" value="Magnesium chelatase subunit I, C-Terminal domain"/>
    <property type="match status" value="1"/>
</dbReference>
<keyword evidence="1" id="KW-0547">Nucleotide-binding</keyword>
<comment type="caution">
    <text evidence="6">The sequence shown here is derived from an EMBL/GenBank/DDBJ whole genome shotgun (WGS) entry which is preliminary data.</text>
</comment>
<evidence type="ECO:0000256" key="4">
    <source>
        <dbReference type="SAM" id="MobiDB-lite"/>
    </source>
</evidence>
<dbReference type="InterPro" id="IPR027417">
    <property type="entry name" value="P-loop_NTPase"/>
</dbReference>
<evidence type="ECO:0000313" key="6">
    <source>
        <dbReference type="EMBL" id="MBB2494668.1"/>
    </source>
</evidence>
<dbReference type="InterPro" id="IPR011703">
    <property type="entry name" value="ATPase_AAA-3"/>
</dbReference>
<accession>A0A7W4LK87</accession>
<proteinExistence type="inferred from homology"/>
<dbReference type="PIRSF" id="PIRSF002849">
    <property type="entry name" value="AAA_ATPase_chaperone_MoxR_prd"/>
    <property type="match status" value="1"/>
</dbReference>
<dbReference type="PANTHER" id="PTHR42759:SF1">
    <property type="entry name" value="MAGNESIUM-CHELATASE SUBUNIT CHLD"/>
    <property type="match status" value="1"/>
</dbReference>
<dbReference type="PANTHER" id="PTHR42759">
    <property type="entry name" value="MOXR FAMILY PROTEIN"/>
    <property type="match status" value="1"/>
</dbReference>
<dbReference type="SMART" id="SM00382">
    <property type="entry name" value="AAA"/>
    <property type="match status" value="1"/>
</dbReference>
<sequence>MSDETPEQPDSSASPELPAATPVAAPAAVAPLVSQRQRASQMLGALRAELQKAVVGQTAVIDDVLTALIAGGHVLVEGVPGLGKTLLVRALARCFGGEFSRIQFTPDLMPSDVTGHAVYDLQTEQFKLRKGPVFTNLLLADEINRAPAKTQAALLEVMQERQVTLEGRPLAVPQPFLVLATQNPIEQEGTYPLPEAELDRFMLKLRMDYPQASEELDLVRQVTRSAKADMLEVAPLRTLLQAKDVLALQKIASELPIDDQVLDYAVRLARTTRSWPGLAMGAGPRASIALVRGGRARALLRGGDFVLPDDVKSCALAVLRHRVRLAPELDIEGLSVDQVLQQLLDQTPAPRL</sequence>
<dbReference type="CDD" id="cd00009">
    <property type="entry name" value="AAA"/>
    <property type="match status" value="1"/>
</dbReference>
<gene>
    <name evidence="6" type="ORF">H3H51_06520</name>
</gene>
<dbReference type="SUPFAM" id="SSF52540">
    <property type="entry name" value="P-loop containing nucleoside triphosphate hydrolases"/>
    <property type="match status" value="1"/>
</dbReference>
<dbReference type="EMBL" id="JACJUD010000002">
    <property type="protein sequence ID" value="MBB2494668.1"/>
    <property type="molecule type" value="Genomic_DNA"/>
</dbReference>
<dbReference type="GO" id="GO:0005524">
    <property type="term" value="F:ATP binding"/>
    <property type="evidence" value="ECO:0007669"/>
    <property type="project" value="UniProtKB-KW"/>
</dbReference>
<evidence type="ECO:0000313" key="7">
    <source>
        <dbReference type="Proteomes" id="UP000542720"/>
    </source>
</evidence>
<dbReference type="Pfam" id="PF17863">
    <property type="entry name" value="AAA_lid_2"/>
    <property type="match status" value="1"/>
</dbReference>
<dbReference type="InterPro" id="IPR003593">
    <property type="entry name" value="AAA+_ATPase"/>
</dbReference>
<evidence type="ECO:0000259" key="5">
    <source>
        <dbReference type="SMART" id="SM00382"/>
    </source>
</evidence>
<organism evidence="6 7">
    <name type="scientific">Aquipseudomonas ullengensis</name>
    <dbReference type="NCBI Taxonomy" id="2759166"/>
    <lineage>
        <taxon>Bacteria</taxon>
        <taxon>Pseudomonadati</taxon>
        <taxon>Pseudomonadota</taxon>
        <taxon>Gammaproteobacteria</taxon>
        <taxon>Pseudomonadales</taxon>
        <taxon>Pseudomonadaceae</taxon>
        <taxon>Aquipseudomonas</taxon>
    </lineage>
</organism>
<keyword evidence="7" id="KW-1185">Reference proteome</keyword>
<name>A0A7W4LK87_9GAMM</name>
<dbReference type="InterPro" id="IPR041628">
    <property type="entry name" value="ChlI/MoxR_AAA_lid"/>
</dbReference>
<dbReference type="GO" id="GO:0016887">
    <property type="term" value="F:ATP hydrolysis activity"/>
    <property type="evidence" value="ECO:0007669"/>
    <property type="project" value="InterPro"/>
</dbReference>
<dbReference type="AlphaFoldDB" id="A0A7W4LK87"/>
<dbReference type="Proteomes" id="UP000542720">
    <property type="component" value="Unassembled WGS sequence"/>
</dbReference>
<evidence type="ECO:0000256" key="1">
    <source>
        <dbReference type="ARBA" id="ARBA00022741"/>
    </source>
</evidence>
<dbReference type="FunFam" id="3.40.50.300:FF:000640">
    <property type="entry name" value="MoxR family ATPase"/>
    <property type="match status" value="1"/>
</dbReference>
<keyword evidence="2" id="KW-0067">ATP-binding</keyword>
<evidence type="ECO:0000256" key="2">
    <source>
        <dbReference type="ARBA" id="ARBA00022840"/>
    </source>
</evidence>
<dbReference type="Gene3D" id="3.40.50.300">
    <property type="entry name" value="P-loop containing nucleotide triphosphate hydrolases"/>
    <property type="match status" value="1"/>
</dbReference>
<protein>
    <submittedName>
        <fullName evidence="6">MoxR family ATPase</fullName>
    </submittedName>
</protein>
<dbReference type="Pfam" id="PF07726">
    <property type="entry name" value="AAA_3"/>
    <property type="match status" value="1"/>
</dbReference>
<feature type="domain" description="AAA+ ATPase" evidence="5">
    <location>
        <begin position="70"/>
        <end position="213"/>
    </location>
</feature>
<evidence type="ECO:0000256" key="3">
    <source>
        <dbReference type="ARBA" id="ARBA00061607"/>
    </source>
</evidence>
<reference evidence="6 7" key="1">
    <citation type="submission" date="2020-08" db="EMBL/GenBank/DDBJ databases">
        <authorList>
            <person name="Kim C.M."/>
        </authorList>
    </citation>
    <scope>NUCLEOTIDE SEQUENCE [LARGE SCALE GENOMIC DNA]</scope>
    <source>
        <strain evidence="6 7">UL070</strain>
    </source>
</reference>
<dbReference type="InterPro" id="IPR050764">
    <property type="entry name" value="CbbQ/NirQ/NorQ/GpvN"/>
</dbReference>
<comment type="similarity">
    <text evidence="3">Belongs to the MoxR family.</text>
</comment>